<comment type="caution">
    <text evidence="4">The sequence shown here is derived from an EMBL/GenBank/DDBJ whole genome shotgun (WGS) entry which is preliminary data.</text>
</comment>
<evidence type="ECO:0000313" key="4">
    <source>
        <dbReference type="EMBL" id="TWT47545.1"/>
    </source>
</evidence>
<dbReference type="InterPro" id="IPR013424">
    <property type="entry name" value="Ice-binding_C"/>
</dbReference>
<dbReference type="Proteomes" id="UP000318995">
    <property type="component" value="Unassembled WGS sequence"/>
</dbReference>
<sequence precursor="true">MKRFGLMLALVASACVAQRAAAVELLTNGNFEAALVETIDGWNLAEYRTADPNIAVNSAAIVGFANNPGGTAGEFGLWLRSFVGNPTDGLADAVLTQTVAAAAGETYTFSGEASFEQNHAAGVPFLDLLSPFGEVASPTQATFRLEFLGAGGAVLGSASQNVADDVFNGFGYSAVTPIVAVAPAGTVSARVVAEETGMAINIDPGQSAFYDNFSLKAASNPTSELLTNGNLNTPITQSVVGFEFVEAPSGTDTLALAGFANDPATGGAQGVWIRGFVAGDGTVKTSVPATPGAEYSFKASTRWEANYTGGLPETGTETMLELAFLDSSDSVLGSPVTLDLRTVQMNDGEWRNHELLGTAPAGAVSVRVSGIVTGLQVGTGGGLSAFFDDFSLMTTAVALNPGDFNGDGKVDNGDLNLLLGNWGANTVPGAWINGFAAPVDNAELNALLGNWGFGVGVAVPEPASLLLMAAAGLVSVRRRR</sequence>
<dbReference type="RefSeq" id="WP_146572238.1">
    <property type="nucleotide sequence ID" value="NZ_SJPH01000002.1"/>
</dbReference>
<gene>
    <name evidence="4" type="ORF">Pla111_11600</name>
</gene>
<keyword evidence="5" id="KW-1185">Reference proteome</keyword>
<feature type="chain" id="PRO_5022849669" description="Ice-binding protein C-terminal domain-containing protein" evidence="2">
    <location>
        <begin position="23"/>
        <end position="480"/>
    </location>
</feature>
<feature type="domain" description="Ice-binding protein C-terminal" evidence="3">
    <location>
        <begin position="458"/>
        <end position="480"/>
    </location>
</feature>
<dbReference type="PROSITE" id="PS51257">
    <property type="entry name" value="PROKAR_LIPOPROTEIN"/>
    <property type="match status" value="1"/>
</dbReference>
<evidence type="ECO:0000256" key="2">
    <source>
        <dbReference type="SAM" id="SignalP"/>
    </source>
</evidence>
<dbReference type="NCBIfam" id="TIGR02595">
    <property type="entry name" value="PEP_CTERM"/>
    <property type="match status" value="1"/>
</dbReference>
<dbReference type="OrthoDB" id="232131at2"/>
<feature type="signal peptide" evidence="2">
    <location>
        <begin position="1"/>
        <end position="22"/>
    </location>
</feature>
<keyword evidence="1" id="KW-1133">Transmembrane helix</keyword>
<feature type="transmembrane region" description="Helical" evidence="1">
    <location>
        <begin position="451"/>
        <end position="476"/>
    </location>
</feature>
<name>A0A5C5WBR9_9BACT</name>
<protein>
    <recommendedName>
        <fullName evidence="3">Ice-binding protein C-terminal domain-containing protein</fullName>
    </recommendedName>
</protein>
<accession>A0A5C5WBR9</accession>
<keyword evidence="2" id="KW-0732">Signal</keyword>
<dbReference type="PROSITE" id="PS00018">
    <property type="entry name" value="EF_HAND_1"/>
    <property type="match status" value="1"/>
</dbReference>
<dbReference type="Gene3D" id="2.60.120.260">
    <property type="entry name" value="Galactose-binding domain-like"/>
    <property type="match status" value="2"/>
</dbReference>
<dbReference type="Pfam" id="PF07589">
    <property type="entry name" value="PEP-CTERM"/>
    <property type="match status" value="1"/>
</dbReference>
<evidence type="ECO:0000313" key="5">
    <source>
        <dbReference type="Proteomes" id="UP000318995"/>
    </source>
</evidence>
<dbReference type="AlphaFoldDB" id="A0A5C5WBR9"/>
<reference evidence="4 5" key="1">
    <citation type="submission" date="2019-02" db="EMBL/GenBank/DDBJ databases">
        <title>Deep-cultivation of Planctomycetes and their phenomic and genomic characterization uncovers novel biology.</title>
        <authorList>
            <person name="Wiegand S."/>
            <person name="Jogler M."/>
            <person name="Boedeker C."/>
            <person name="Pinto D."/>
            <person name="Vollmers J."/>
            <person name="Rivas-Marin E."/>
            <person name="Kohn T."/>
            <person name="Peeters S.H."/>
            <person name="Heuer A."/>
            <person name="Rast P."/>
            <person name="Oberbeckmann S."/>
            <person name="Bunk B."/>
            <person name="Jeske O."/>
            <person name="Meyerdierks A."/>
            <person name="Storesund J.E."/>
            <person name="Kallscheuer N."/>
            <person name="Luecker S."/>
            <person name="Lage O.M."/>
            <person name="Pohl T."/>
            <person name="Merkel B.J."/>
            <person name="Hornburger P."/>
            <person name="Mueller R.-W."/>
            <person name="Bruemmer F."/>
            <person name="Labrenz M."/>
            <person name="Spormann A.M."/>
            <person name="Op Den Camp H."/>
            <person name="Overmann J."/>
            <person name="Amann R."/>
            <person name="Jetten M.S.M."/>
            <person name="Mascher T."/>
            <person name="Medema M.H."/>
            <person name="Devos D.P."/>
            <person name="Kaster A.-K."/>
            <person name="Ovreas L."/>
            <person name="Rohde M."/>
            <person name="Galperin M.Y."/>
            <person name="Jogler C."/>
        </authorList>
    </citation>
    <scope>NUCLEOTIDE SEQUENCE [LARGE SCALE GENOMIC DNA]</scope>
    <source>
        <strain evidence="4 5">Pla111</strain>
    </source>
</reference>
<evidence type="ECO:0000256" key="1">
    <source>
        <dbReference type="SAM" id="Phobius"/>
    </source>
</evidence>
<organism evidence="4 5">
    <name type="scientific">Botrimarina hoheduenensis</name>
    <dbReference type="NCBI Taxonomy" id="2528000"/>
    <lineage>
        <taxon>Bacteria</taxon>
        <taxon>Pseudomonadati</taxon>
        <taxon>Planctomycetota</taxon>
        <taxon>Planctomycetia</taxon>
        <taxon>Pirellulales</taxon>
        <taxon>Lacipirellulaceae</taxon>
        <taxon>Botrimarina</taxon>
    </lineage>
</organism>
<dbReference type="EMBL" id="SJPH01000002">
    <property type="protein sequence ID" value="TWT47545.1"/>
    <property type="molecule type" value="Genomic_DNA"/>
</dbReference>
<proteinExistence type="predicted"/>
<evidence type="ECO:0000259" key="3">
    <source>
        <dbReference type="Pfam" id="PF07589"/>
    </source>
</evidence>
<keyword evidence="1" id="KW-0812">Transmembrane</keyword>
<keyword evidence="1" id="KW-0472">Membrane</keyword>
<dbReference type="InterPro" id="IPR018247">
    <property type="entry name" value="EF_Hand_1_Ca_BS"/>
</dbReference>